<sequence>MRYFTVIILNLAILQPMFIGLTIAGSSVCKNVPCEQYCPYGNLHNEEGCRTCTCNDPCKFEECPPGEECKVESMMCIWQPCGYMGKCVPACPVHDCRSNCPYGFAVNEKGCETCQCRDHCKNMICAPGEICTVEYVTNFAAGGVRTKCTKKCNDLPCHANTVCEYGFERDCDGCPTCACKNPCEGVTCPKGSYCFVENVQCVTDPCPSPSASCQSYCPPNSWPLIGLYDYAVQCTAGAWNCPIGYDCIHVPNLSESYCCTTPHNH</sequence>
<organism evidence="3">
    <name type="scientific">Photinus pyralis</name>
    <name type="common">Common eastern firefly</name>
    <name type="synonym">Lampyris pyralis</name>
    <dbReference type="NCBI Taxonomy" id="7054"/>
    <lineage>
        <taxon>Eukaryota</taxon>
        <taxon>Metazoa</taxon>
        <taxon>Ecdysozoa</taxon>
        <taxon>Arthropoda</taxon>
        <taxon>Hexapoda</taxon>
        <taxon>Insecta</taxon>
        <taxon>Pterygota</taxon>
        <taxon>Neoptera</taxon>
        <taxon>Endopterygota</taxon>
        <taxon>Coleoptera</taxon>
        <taxon>Polyphaga</taxon>
        <taxon>Elateriformia</taxon>
        <taxon>Elateroidea</taxon>
        <taxon>Lampyridae</taxon>
        <taxon>Lampyrinae</taxon>
        <taxon>Photinus</taxon>
    </lineage>
</organism>
<dbReference type="GO" id="GO:0004867">
    <property type="term" value="F:serine-type endopeptidase inhibitor activity"/>
    <property type="evidence" value="ECO:0007669"/>
    <property type="project" value="InterPro"/>
</dbReference>
<dbReference type="InterPro" id="IPR004094">
    <property type="entry name" value="Antistasin-like"/>
</dbReference>
<keyword evidence="1" id="KW-0732">Signal</keyword>
<accession>A0A1Y1L9F4</accession>
<dbReference type="Gene3D" id="2.10.22.10">
    <property type="entry name" value="Antistasin, domain 1"/>
    <property type="match status" value="2"/>
</dbReference>
<feature type="domain" description="Antistasin-like" evidence="2">
    <location>
        <begin position="152"/>
        <end position="179"/>
    </location>
</feature>
<dbReference type="Pfam" id="PF02822">
    <property type="entry name" value="Antistasin"/>
    <property type="match status" value="3"/>
</dbReference>
<dbReference type="EMBL" id="GEZM01061801">
    <property type="protein sequence ID" value="JAV70309.1"/>
    <property type="molecule type" value="Transcribed_RNA"/>
</dbReference>
<evidence type="ECO:0000256" key="1">
    <source>
        <dbReference type="SAM" id="SignalP"/>
    </source>
</evidence>
<feature type="signal peptide" evidence="1">
    <location>
        <begin position="1"/>
        <end position="24"/>
    </location>
</feature>
<dbReference type="PROSITE" id="PS51252">
    <property type="entry name" value="ANTISTASIN"/>
    <property type="match status" value="3"/>
</dbReference>
<name>A0A1Y1L9F4_PHOPY</name>
<feature type="domain" description="Antistasin-like" evidence="2">
    <location>
        <begin position="91"/>
        <end position="116"/>
    </location>
</feature>
<dbReference type="AlphaFoldDB" id="A0A1Y1L9F4"/>
<feature type="domain" description="Antistasin-like" evidence="2">
    <location>
        <begin position="29"/>
        <end position="54"/>
    </location>
</feature>
<evidence type="ECO:0000313" key="3">
    <source>
        <dbReference type="EMBL" id="JAV70309.1"/>
    </source>
</evidence>
<feature type="chain" id="PRO_5012395112" description="Antistasin-like domain-containing protein" evidence="1">
    <location>
        <begin position="25"/>
        <end position="265"/>
    </location>
</feature>
<reference evidence="3" key="1">
    <citation type="journal article" date="2016" name="Sci. Rep.">
        <title>Molecular characterization of firefly nuptial gifts: a multi-omics approach sheds light on postcopulatory sexual selection.</title>
        <authorList>
            <person name="Al-Wathiqui N."/>
            <person name="Fallon T.R."/>
            <person name="South A."/>
            <person name="Weng J.K."/>
            <person name="Lewis S.M."/>
        </authorList>
    </citation>
    <scope>NUCLEOTIDE SEQUENCE</scope>
</reference>
<dbReference type="SUPFAM" id="SSF57262">
    <property type="entry name" value="Leech antihemostatic proteins"/>
    <property type="match status" value="1"/>
</dbReference>
<dbReference type="InterPro" id="IPR011061">
    <property type="entry name" value="Hirudin/antistatin"/>
</dbReference>
<proteinExistence type="predicted"/>
<protein>
    <recommendedName>
        <fullName evidence="2">Antistasin-like domain-containing protein</fullName>
    </recommendedName>
</protein>
<evidence type="ECO:0000259" key="2">
    <source>
        <dbReference type="PROSITE" id="PS51252"/>
    </source>
</evidence>